<dbReference type="InterPro" id="IPR016024">
    <property type="entry name" value="ARM-type_fold"/>
</dbReference>
<name>A0ABU5EVM7_9BACT</name>
<keyword evidence="2" id="KW-1185">Reference proteome</keyword>
<dbReference type="RefSeq" id="WP_320684802.1">
    <property type="nucleotide sequence ID" value="NZ_JAXBLV010000002.1"/>
</dbReference>
<dbReference type="SUPFAM" id="SSF48371">
    <property type="entry name" value="ARM repeat"/>
    <property type="match status" value="1"/>
</dbReference>
<organism evidence="1 2">
    <name type="scientific">Gemmata algarum</name>
    <dbReference type="NCBI Taxonomy" id="2975278"/>
    <lineage>
        <taxon>Bacteria</taxon>
        <taxon>Pseudomonadati</taxon>
        <taxon>Planctomycetota</taxon>
        <taxon>Planctomycetia</taxon>
        <taxon>Gemmatales</taxon>
        <taxon>Gemmataceae</taxon>
        <taxon>Gemmata</taxon>
    </lineage>
</organism>
<evidence type="ECO:0000313" key="2">
    <source>
        <dbReference type="Proteomes" id="UP001272242"/>
    </source>
</evidence>
<sequence>MKAKFPGFKKCVAMMRARDPATQEDGFHWLRPHAGEHVHELIGEFGQEKDHGLRCWLLELIGLAKSPAAFEFLAGQLRSADERFRFWAISGLKNLDTKEARTLLWEARSYTFGSPAETETFRSELEAVLKQQS</sequence>
<reference evidence="2" key="1">
    <citation type="journal article" date="2023" name="Mar. Drugs">
        <title>Gemmata algarum, a Novel Planctomycete Isolated from an Algal Mat, Displays Antimicrobial Activity.</title>
        <authorList>
            <person name="Kumar G."/>
            <person name="Kallscheuer N."/>
            <person name="Kashif M."/>
            <person name="Ahamad S."/>
            <person name="Jagadeeshwari U."/>
            <person name="Pannikurungottu S."/>
            <person name="Haufschild T."/>
            <person name="Kabuu M."/>
            <person name="Sasikala C."/>
            <person name="Jogler C."/>
            <person name="Ramana C."/>
        </authorList>
    </citation>
    <scope>NUCLEOTIDE SEQUENCE [LARGE SCALE GENOMIC DNA]</scope>
    <source>
        <strain evidence="2">JC673</strain>
    </source>
</reference>
<evidence type="ECO:0000313" key="1">
    <source>
        <dbReference type="EMBL" id="MDY3557771.1"/>
    </source>
</evidence>
<gene>
    <name evidence="1" type="ORF">R5W23_003036</name>
</gene>
<dbReference type="Proteomes" id="UP001272242">
    <property type="component" value="Unassembled WGS sequence"/>
</dbReference>
<comment type="caution">
    <text evidence="1">The sequence shown here is derived from an EMBL/GenBank/DDBJ whole genome shotgun (WGS) entry which is preliminary data.</text>
</comment>
<dbReference type="EMBL" id="JAXBLV010000002">
    <property type="protein sequence ID" value="MDY3557771.1"/>
    <property type="molecule type" value="Genomic_DNA"/>
</dbReference>
<protein>
    <recommendedName>
        <fullName evidence="3">HEAT repeat domain-containing protein</fullName>
    </recommendedName>
</protein>
<evidence type="ECO:0008006" key="3">
    <source>
        <dbReference type="Google" id="ProtNLM"/>
    </source>
</evidence>
<accession>A0ABU5EVM7</accession>
<proteinExistence type="predicted"/>